<protein>
    <submittedName>
        <fullName evidence="2">Thermonuclease family protein</fullName>
    </submittedName>
</protein>
<proteinExistence type="predicted"/>
<name>A0A7X2D3S0_9PROT</name>
<dbReference type="EMBL" id="WIVE01000033">
    <property type="protein sequence ID" value="MQX37118.1"/>
    <property type="molecule type" value="Genomic_DNA"/>
</dbReference>
<dbReference type="Proteomes" id="UP000434582">
    <property type="component" value="Unassembled WGS sequence"/>
</dbReference>
<evidence type="ECO:0000313" key="2">
    <source>
        <dbReference type="EMBL" id="MQX37118.1"/>
    </source>
</evidence>
<comment type="caution">
    <text evidence="2">The sequence shown here is derived from an EMBL/GenBank/DDBJ whole genome shotgun (WGS) entry which is preliminary data.</text>
</comment>
<dbReference type="InterPro" id="IPR016071">
    <property type="entry name" value="Staphylococal_nuclease_OB-fold"/>
</dbReference>
<dbReference type="Gene3D" id="2.40.50.90">
    <property type="match status" value="1"/>
</dbReference>
<organism evidence="2 3">
    <name type="scientific">Roseospira navarrensis</name>
    <dbReference type="NCBI Taxonomy" id="140058"/>
    <lineage>
        <taxon>Bacteria</taxon>
        <taxon>Pseudomonadati</taxon>
        <taxon>Pseudomonadota</taxon>
        <taxon>Alphaproteobacteria</taxon>
        <taxon>Rhodospirillales</taxon>
        <taxon>Rhodospirillaceae</taxon>
        <taxon>Roseospira</taxon>
    </lineage>
</organism>
<dbReference type="RefSeq" id="WP_153344283.1">
    <property type="nucleotide sequence ID" value="NZ_WIVE01000033.1"/>
</dbReference>
<dbReference type="Pfam" id="PF00565">
    <property type="entry name" value="SNase"/>
    <property type="match status" value="1"/>
</dbReference>
<dbReference type="SMART" id="SM00318">
    <property type="entry name" value="SNc"/>
    <property type="match status" value="1"/>
</dbReference>
<dbReference type="PROSITE" id="PS50830">
    <property type="entry name" value="TNASE_3"/>
    <property type="match status" value="1"/>
</dbReference>
<evidence type="ECO:0000313" key="3">
    <source>
        <dbReference type="Proteomes" id="UP000434582"/>
    </source>
</evidence>
<dbReference type="InterPro" id="IPR035437">
    <property type="entry name" value="SNase_OB-fold_sf"/>
</dbReference>
<keyword evidence="3" id="KW-1185">Reference proteome</keyword>
<accession>A0A7X2D3S0</accession>
<feature type="domain" description="TNase-like" evidence="1">
    <location>
        <begin position="19"/>
        <end position="143"/>
    </location>
</feature>
<reference evidence="2 3" key="1">
    <citation type="submission" date="2019-10" db="EMBL/GenBank/DDBJ databases">
        <title>Draft whole-genome sequence of the purple nonsulfur photosynthetic bacterium Roseospira navarrensis DSM 15114.</title>
        <authorList>
            <person name="Kyndt J.A."/>
            <person name="Meyer T.E."/>
        </authorList>
    </citation>
    <scope>NUCLEOTIDE SEQUENCE [LARGE SCALE GENOMIC DNA]</scope>
    <source>
        <strain evidence="2 3">DSM 15114</strain>
    </source>
</reference>
<evidence type="ECO:0000259" key="1">
    <source>
        <dbReference type="PROSITE" id="PS50830"/>
    </source>
</evidence>
<gene>
    <name evidence="2" type="ORF">GHC57_11370</name>
</gene>
<dbReference type="SUPFAM" id="SSF50199">
    <property type="entry name" value="Staphylococcal nuclease"/>
    <property type="match status" value="1"/>
</dbReference>
<dbReference type="AlphaFoldDB" id="A0A7X2D3S0"/>
<sequence>MLAIGPRPAHAGDPRLYPGPFLAEVVRVIDGDTVEVRAHIWPDQVVTTAVRLADIDTPELRGRCAAEKAAAERARDHVKALVIQADGALWLRNVRLGTYAGRVLGELETETGLNLGRALIEAGHAVPYADRKAQRTRLCGGGG</sequence>
<dbReference type="OrthoDB" id="309040at2"/>